<dbReference type="RefSeq" id="WP_089862065.1">
    <property type="nucleotide sequence ID" value="NZ_FOTI01000030.1"/>
</dbReference>
<reference evidence="1 2" key="1">
    <citation type="submission" date="2016-10" db="EMBL/GenBank/DDBJ databases">
        <authorList>
            <person name="de Groot N.N."/>
        </authorList>
    </citation>
    <scope>NUCLEOTIDE SEQUENCE [LARGE SCALE GENOMIC DNA]</scope>
    <source>
        <strain evidence="1 2">ATCC 51327</strain>
    </source>
</reference>
<dbReference type="PANTHER" id="PTHR33677">
    <property type="entry name" value="TRANSCRIPTIONAL REPRESSOR FRMR-RELATED"/>
    <property type="match status" value="1"/>
</dbReference>
<gene>
    <name evidence="1" type="ORF">SAMN02983006_01996</name>
</gene>
<accession>A0A1I4KF19</accession>
<evidence type="ECO:0000313" key="1">
    <source>
        <dbReference type="EMBL" id="SFL77211.1"/>
    </source>
</evidence>
<keyword evidence="2" id="KW-1185">Reference proteome</keyword>
<dbReference type="Pfam" id="PF02583">
    <property type="entry name" value="Trns_repr_metal"/>
    <property type="match status" value="1"/>
</dbReference>
<protein>
    <submittedName>
        <fullName evidence="1">DNA-binding transcriptional regulator, FrmR family</fullName>
    </submittedName>
</protein>
<dbReference type="EMBL" id="FOTI01000030">
    <property type="protein sequence ID" value="SFL77211.1"/>
    <property type="molecule type" value="Genomic_DNA"/>
</dbReference>
<dbReference type="OrthoDB" id="9811244at2"/>
<dbReference type="GO" id="GO:0046872">
    <property type="term" value="F:metal ion binding"/>
    <property type="evidence" value="ECO:0007669"/>
    <property type="project" value="InterPro"/>
</dbReference>
<dbReference type="Gene3D" id="1.20.58.1000">
    <property type="entry name" value="Metal-sensitive repressor, helix protomer"/>
    <property type="match status" value="1"/>
</dbReference>
<keyword evidence="1" id="KW-0238">DNA-binding</keyword>
<dbReference type="Proteomes" id="UP000199006">
    <property type="component" value="Unassembled WGS sequence"/>
</dbReference>
<proteinExistence type="predicted"/>
<organism evidence="1 2">
    <name type="scientific">Halanaerobium salsuginis</name>
    <dbReference type="NCBI Taxonomy" id="29563"/>
    <lineage>
        <taxon>Bacteria</taxon>
        <taxon>Bacillati</taxon>
        <taxon>Bacillota</taxon>
        <taxon>Clostridia</taxon>
        <taxon>Halanaerobiales</taxon>
        <taxon>Halanaerobiaceae</taxon>
        <taxon>Halanaerobium</taxon>
    </lineage>
</organism>
<dbReference type="InterPro" id="IPR003735">
    <property type="entry name" value="Metal_Tscrpt_repr"/>
</dbReference>
<dbReference type="PANTHER" id="PTHR33677:SF3">
    <property type="entry name" value="COPPER-SENSING TRANSCRIPTIONAL REPRESSOR RICR"/>
    <property type="match status" value="1"/>
</dbReference>
<name>A0A1I4KF19_9FIRM</name>
<dbReference type="GO" id="GO:0003677">
    <property type="term" value="F:DNA binding"/>
    <property type="evidence" value="ECO:0007669"/>
    <property type="project" value="UniProtKB-KW"/>
</dbReference>
<dbReference type="GO" id="GO:0045892">
    <property type="term" value="P:negative regulation of DNA-templated transcription"/>
    <property type="evidence" value="ECO:0007669"/>
    <property type="project" value="UniProtKB-ARBA"/>
</dbReference>
<dbReference type="CDD" id="cd10148">
    <property type="entry name" value="CsoR-like_DUF156"/>
    <property type="match status" value="1"/>
</dbReference>
<sequence length="91" mass="10288">MNSLCDLDKKDLTNRLKRIEGQVRGIQRMIEEDKYCVDILHQVGAIQGGLKKVALKILDKHVHGCVQRAVKNEEGDAVIDELMEVLAKFTD</sequence>
<evidence type="ECO:0000313" key="2">
    <source>
        <dbReference type="Proteomes" id="UP000199006"/>
    </source>
</evidence>
<dbReference type="STRING" id="29563.SAMN02983006_01996"/>
<dbReference type="InterPro" id="IPR038390">
    <property type="entry name" value="Metal_Tscrpt_repr_sf"/>
</dbReference>
<dbReference type="AlphaFoldDB" id="A0A1I4KF19"/>